<dbReference type="AlphaFoldDB" id="A0A0R2KHB5"/>
<dbReference type="PATRIC" id="fig|1122146.4.peg.732"/>
<comment type="caution">
    <text evidence="1">The sequence shown here is derived from an EMBL/GenBank/DDBJ whole genome shotgun (WGS) entry which is preliminary data.</text>
</comment>
<keyword evidence="2" id="KW-1185">Reference proteome</keyword>
<dbReference type="RefSeq" id="WP_035463614.1">
    <property type="nucleotide sequence ID" value="NZ_JQBZ01000025.1"/>
</dbReference>
<evidence type="ECO:0000313" key="1">
    <source>
        <dbReference type="EMBL" id="KRN88735.1"/>
    </source>
</evidence>
<accession>A0A0R2KHB5</accession>
<organism evidence="1 2">
    <name type="scientific">Ligilactobacillus ceti DSM 22408</name>
    <dbReference type="NCBI Taxonomy" id="1122146"/>
    <lineage>
        <taxon>Bacteria</taxon>
        <taxon>Bacillati</taxon>
        <taxon>Bacillota</taxon>
        <taxon>Bacilli</taxon>
        <taxon>Lactobacillales</taxon>
        <taxon>Lactobacillaceae</taxon>
        <taxon>Ligilactobacillus</taxon>
    </lineage>
</organism>
<evidence type="ECO:0000313" key="2">
    <source>
        <dbReference type="Proteomes" id="UP000051500"/>
    </source>
</evidence>
<name>A0A0R2KHB5_9LACO</name>
<dbReference type="EMBL" id="JQBZ01000025">
    <property type="protein sequence ID" value="KRN88735.1"/>
    <property type="molecule type" value="Genomic_DNA"/>
</dbReference>
<proteinExistence type="predicted"/>
<sequence>MEKEKLVTLANELKKCSKMLEQIASKLLAEEETKSEKVSSVSFEGLRGILADKSRKGHTKAIKEIILSLGVNRLSEVKKSDYDSLLEKVKELEDE</sequence>
<dbReference type="Proteomes" id="UP000051500">
    <property type="component" value="Unassembled WGS sequence"/>
</dbReference>
<protein>
    <recommendedName>
        <fullName evidence="3">rRNA biogenesis protein rrp5</fullName>
    </recommendedName>
</protein>
<evidence type="ECO:0008006" key="3">
    <source>
        <dbReference type="Google" id="ProtNLM"/>
    </source>
</evidence>
<dbReference type="OrthoDB" id="1667378at2"/>
<reference evidence="1 2" key="1">
    <citation type="journal article" date="2015" name="Genome Announc.">
        <title>Expanding the biotechnology potential of lactobacilli through comparative genomics of 213 strains and associated genera.</title>
        <authorList>
            <person name="Sun Z."/>
            <person name="Harris H.M."/>
            <person name="McCann A."/>
            <person name="Guo C."/>
            <person name="Argimon S."/>
            <person name="Zhang W."/>
            <person name="Yang X."/>
            <person name="Jeffery I.B."/>
            <person name="Cooney J.C."/>
            <person name="Kagawa T.F."/>
            <person name="Liu W."/>
            <person name="Song Y."/>
            <person name="Salvetti E."/>
            <person name="Wrobel A."/>
            <person name="Rasinkangas P."/>
            <person name="Parkhill J."/>
            <person name="Rea M.C."/>
            <person name="O'Sullivan O."/>
            <person name="Ritari J."/>
            <person name="Douillard F.P."/>
            <person name="Paul Ross R."/>
            <person name="Yang R."/>
            <person name="Briner A.E."/>
            <person name="Felis G.E."/>
            <person name="de Vos W.M."/>
            <person name="Barrangou R."/>
            <person name="Klaenhammer T.R."/>
            <person name="Caufield P.W."/>
            <person name="Cui Y."/>
            <person name="Zhang H."/>
            <person name="O'Toole P.W."/>
        </authorList>
    </citation>
    <scope>NUCLEOTIDE SEQUENCE [LARGE SCALE GENOMIC DNA]</scope>
    <source>
        <strain evidence="1 2">DSM 22408</strain>
    </source>
</reference>
<dbReference type="STRING" id="1122146.IV53_GL000703"/>
<gene>
    <name evidence="1" type="ORF">IV53_GL000703</name>
</gene>